<reference evidence="3" key="1">
    <citation type="journal article" date="2019" name="Int. J. Syst. Evol. Microbiol.">
        <title>The Global Catalogue of Microorganisms (GCM) 10K type strain sequencing project: providing services to taxonomists for standard genome sequencing and annotation.</title>
        <authorList>
            <consortium name="The Broad Institute Genomics Platform"/>
            <consortium name="The Broad Institute Genome Sequencing Center for Infectious Disease"/>
            <person name="Wu L."/>
            <person name="Ma J."/>
        </authorList>
    </citation>
    <scope>NUCLEOTIDE SEQUENCE [LARGE SCALE GENOMIC DNA]</scope>
    <source>
        <strain evidence="3">CCUG 42722</strain>
    </source>
</reference>
<dbReference type="EMBL" id="JBHSFI010000003">
    <property type="protein sequence ID" value="MFC4628487.1"/>
    <property type="molecule type" value="Genomic_DNA"/>
</dbReference>
<name>A0ABV9HDW0_9MICO</name>
<dbReference type="InterPro" id="IPR029058">
    <property type="entry name" value="AB_hydrolase_fold"/>
</dbReference>
<keyword evidence="3" id="KW-1185">Reference proteome</keyword>
<dbReference type="Gene3D" id="3.40.50.1820">
    <property type="entry name" value="alpha/beta hydrolase"/>
    <property type="match status" value="1"/>
</dbReference>
<feature type="signal peptide" evidence="1">
    <location>
        <begin position="1"/>
        <end position="21"/>
    </location>
</feature>
<gene>
    <name evidence="2" type="ORF">ACFO6V_09610</name>
</gene>
<sequence length="478" mass="50584">MKHVRPAALASALALIVTASALPAAAVEAVSGEVAEYTGTIDGADYRAVVPDDWNGTLVLFAHGYFPTQFAELGFEIPDQLANNSRAEEWLTSQGYALAGSMFGDDGFGYTLPDAVDHQENVLDWFADEIGEPDTTLANGQSFGGAIATLHAEQDPRVDGVLGTSAGFDPLGGWDAALDVQYAAMTLLFDGLEDENGNPVEIVNPTDPEASQAALTGAAYGALGDPEANARMALAGSLVQVPAWFDFASPRPEDPQDAAQALSEWVVNAYLNGHGPVDRAHIAETFGGNPSTNADVDYHELFRRSAERRTVEAAYEAAGLGKDQLRADLAALDAGTRYDADPAARARMAEHTSPGDLDVPVLTVHATGDGGAPAADVRSYTDHVRAECGDIRNLWVARGGHPTVTAAEEIVAIQALEHRVQTGVWPPLNPRATGRSAAALPAETQVVATWDETFETIFVTTDAAFTRYTPPRAPRATY</sequence>
<feature type="chain" id="PRO_5047539598" evidence="1">
    <location>
        <begin position="22"/>
        <end position="478"/>
    </location>
</feature>
<proteinExistence type="predicted"/>
<dbReference type="SUPFAM" id="SSF53474">
    <property type="entry name" value="alpha/beta-Hydrolases"/>
    <property type="match status" value="1"/>
</dbReference>
<comment type="caution">
    <text evidence="2">The sequence shown here is derived from an EMBL/GenBank/DDBJ whole genome shotgun (WGS) entry which is preliminary data.</text>
</comment>
<keyword evidence="1" id="KW-0732">Signal</keyword>
<evidence type="ECO:0000313" key="3">
    <source>
        <dbReference type="Proteomes" id="UP001596011"/>
    </source>
</evidence>
<evidence type="ECO:0000256" key="1">
    <source>
        <dbReference type="SAM" id="SignalP"/>
    </source>
</evidence>
<evidence type="ECO:0000313" key="2">
    <source>
        <dbReference type="EMBL" id="MFC4628487.1"/>
    </source>
</evidence>
<organism evidence="2 3">
    <name type="scientific">Promicromonospora alba</name>
    <dbReference type="NCBI Taxonomy" id="1616110"/>
    <lineage>
        <taxon>Bacteria</taxon>
        <taxon>Bacillati</taxon>
        <taxon>Actinomycetota</taxon>
        <taxon>Actinomycetes</taxon>
        <taxon>Micrococcales</taxon>
        <taxon>Promicromonosporaceae</taxon>
        <taxon>Promicromonospora</taxon>
    </lineage>
</organism>
<dbReference type="Proteomes" id="UP001596011">
    <property type="component" value="Unassembled WGS sequence"/>
</dbReference>
<accession>A0ABV9HDW0</accession>
<dbReference type="RefSeq" id="WP_377134620.1">
    <property type="nucleotide sequence ID" value="NZ_JBHSFI010000003.1"/>
</dbReference>
<protein>
    <submittedName>
        <fullName evidence="2">Uncharacterized protein</fullName>
    </submittedName>
</protein>